<dbReference type="SUPFAM" id="SSF47413">
    <property type="entry name" value="lambda repressor-like DNA-binding domains"/>
    <property type="match status" value="1"/>
</dbReference>
<dbReference type="RefSeq" id="WP_109216577.1">
    <property type="nucleotide sequence ID" value="NZ_JRFU01000160.1"/>
</dbReference>
<dbReference type="GO" id="GO:0003677">
    <property type="term" value="F:DNA binding"/>
    <property type="evidence" value="ECO:0007669"/>
    <property type="project" value="InterPro"/>
</dbReference>
<dbReference type="AlphaFoldDB" id="A0A2V1JM31"/>
<dbReference type="EMBL" id="JRFU01000160">
    <property type="protein sequence ID" value="PWE85712.1"/>
    <property type="molecule type" value="Genomic_DNA"/>
</dbReference>
<dbReference type="Gene3D" id="1.10.260.40">
    <property type="entry name" value="lambda repressor-like DNA-binding domains"/>
    <property type="match status" value="1"/>
</dbReference>
<keyword evidence="3" id="KW-1185">Reference proteome</keyword>
<evidence type="ECO:0000259" key="1">
    <source>
        <dbReference type="PROSITE" id="PS50943"/>
    </source>
</evidence>
<dbReference type="Proteomes" id="UP000245288">
    <property type="component" value="Unassembled WGS sequence"/>
</dbReference>
<accession>A0A2V1JM31</accession>
<dbReference type="CDD" id="cd00093">
    <property type="entry name" value="HTH_XRE"/>
    <property type="match status" value="1"/>
</dbReference>
<dbReference type="PROSITE" id="PS50943">
    <property type="entry name" value="HTH_CROC1"/>
    <property type="match status" value="1"/>
</dbReference>
<feature type="domain" description="HTH cro/C1-type" evidence="1">
    <location>
        <begin position="11"/>
        <end position="42"/>
    </location>
</feature>
<name>A0A2V1JM31_EUBRA</name>
<sequence length="49" mass="5836">MEKRENFGRYIKEKRKEAGLSQKELAKQLFVSESAVSKWERGVSQTKRY</sequence>
<protein>
    <submittedName>
        <fullName evidence="2">XRE family transcriptional regulator</fullName>
    </submittedName>
</protein>
<gene>
    <name evidence="2" type="ORF">LG34_14360</name>
</gene>
<comment type="caution">
    <text evidence="2">The sequence shown here is derived from an EMBL/GenBank/DDBJ whole genome shotgun (WGS) entry which is preliminary data.</text>
</comment>
<organism evidence="2 3">
    <name type="scientific">Eubacterium ramulus</name>
    <dbReference type="NCBI Taxonomy" id="39490"/>
    <lineage>
        <taxon>Bacteria</taxon>
        <taxon>Bacillati</taxon>
        <taxon>Bacillota</taxon>
        <taxon>Clostridia</taxon>
        <taxon>Eubacteriales</taxon>
        <taxon>Eubacteriaceae</taxon>
        <taxon>Eubacterium</taxon>
    </lineage>
</organism>
<dbReference type="InterPro" id="IPR010982">
    <property type="entry name" value="Lambda_DNA-bd_dom_sf"/>
</dbReference>
<dbReference type="Pfam" id="PF01381">
    <property type="entry name" value="HTH_3"/>
    <property type="match status" value="1"/>
</dbReference>
<reference evidence="2 3" key="1">
    <citation type="submission" date="2014-09" db="EMBL/GenBank/DDBJ databases">
        <title>Butyrate-producing bacteria isolated from human gut.</title>
        <authorList>
            <person name="Zhang Q."/>
            <person name="Zhao L."/>
        </authorList>
    </citation>
    <scope>NUCLEOTIDE SEQUENCE [LARGE SCALE GENOMIC DNA]</scope>
    <source>
        <strain evidence="2 3">21</strain>
    </source>
</reference>
<evidence type="ECO:0000313" key="3">
    <source>
        <dbReference type="Proteomes" id="UP000245288"/>
    </source>
</evidence>
<dbReference type="InterPro" id="IPR001387">
    <property type="entry name" value="Cro/C1-type_HTH"/>
</dbReference>
<dbReference type="OrthoDB" id="1766270at2"/>
<proteinExistence type="predicted"/>
<evidence type="ECO:0000313" key="2">
    <source>
        <dbReference type="EMBL" id="PWE85712.1"/>
    </source>
</evidence>